<dbReference type="PANTHER" id="PTHR43827">
    <property type="entry name" value="2,5-DIKETO-D-GLUCONIC ACID REDUCTASE"/>
    <property type="match status" value="1"/>
</dbReference>
<evidence type="ECO:0000313" key="4">
    <source>
        <dbReference type="EMBL" id="KAG7346552.1"/>
    </source>
</evidence>
<keyword evidence="2" id="KW-0560">Oxidoreductase</keyword>
<evidence type="ECO:0000313" key="5">
    <source>
        <dbReference type="Proteomes" id="UP000693970"/>
    </source>
</evidence>
<proteinExistence type="predicted"/>
<dbReference type="InterPro" id="IPR020471">
    <property type="entry name" value="AKR"/>
</dbReference>
<dbReference type="PROSITE" id="PS00063">
    <property type="entry name" value="ALDOKETO_REDUCTASE_3"/>
    <property type="match status" value="1"/>
</dbReference>
<evidence type="ECO:0000256" key="2">
    <source>
        <dbReference type="ARBA" id="ARBA00023002"/>
    </source>
</evidence>
<dbReference type="EMBL" id="JAGRRH010000021">
    <property type="protein sequence ID" value="KAG7346552.1"/>
    <property type="molecule type" value="Genomic_DNA"/>
</dbReference>
<dbReference type="PROSITE" id="PS00062">
    <property type="entry name" value="ALDOKETO_REDUCTASE_2"/>
    <property type="match status" value="1"/>
</dbReference>
<accession>A0A9K3KMS5</accession>
<evidence type="ECO:0000259" key="3">
    <source>
        <dbReference type="Pfam" id="PF00248"/>
    </source>
</evidence>
<name>A0A9K3KMS5_9STRA</name>
<dbReference type="Proteomes" id="UP000693970">
    <property type="component" value="Unassembled WGS sequence"/>
</dbReference>
<dbReference type="InterPro" id="IPR018170">
    <property type="entry name" value="Aldo/ket_reductase_CS"/>
</dbReference>
<dbReference type="Pfam" id="PF00248">
    <property type="entry name" value="Aldo_ket_red"/>
    <property type="match status" value="1"/>
</dbReference>
<organism evidence="4 5">
    <name type="scientific">Nitzschia inconspicua</name>
    <dbReference type="NCBI Taxonomy" id="303405"/>
    <lineage>
        <taxon>Eukaryota</taxon>
        <taxon>Sar</taxon>
        <taxon>Stramenopiles</taxon>
        <taxon>Ochrophyta</taxon>
        <taxon>Bacillariophyta</taxon>
        <taxon>Bacillariophyceae</taxon>
        <taxon>Bacillariophycidae</taxon>
        <taxon>Bacillariales</taxon>
        <taxon>Bacillariaceae</taxon>
        <taxon>Nitzschia</taxon>
    </lineage>
</organism>
<dbReference type="GO" id="GO:0016491">
    <property type="term" value="F:oxidoreductase activity"/>
    <property type="evidence" value="ECO:0007669"/>
    <property type="project" value="UniProtKB-KW"/>
</dbReference>
<comment type="caution">
    <text evidence="4">The sequence shown here is derived from an EMBL/GenBank/DDBJ whole genome shotgun (WGS) entry which is preliminary data.</text>
</comment>
<reference evidence="4" key="2">
    <citation type="submission" date="2021-04" db="EMBL/GenBank/DDBJ databases">
        <authorList>
            <person name="Podell S."/>
        </authorList>
    </citation>
    <scope>NUCLEOTIDE SEQUENCE</scope>
    <source>
        <strain evidence="4">Hildebrandi</strain>
    </source>
</reference>
<evidence type="ECO:0000256" key="1">
    <source>
        <dbReference type="ARBA" id="ARBA00022857"/>
    </source>
</evidence>
<dbReference type="OrthoDB" id="416253at2759"/>
<feature type="domain" description="NADP-dependent oxidoreductase" evidence="3">
    <location>
        <begin position="64"/>
        <end position="365"/>
    </location>
</feature>
<protein>
    <submittedName>
        <fullName evidence="4">Oxidoreductase</fullName>
    </submittedName>
</protein>
<keyword evidence="5" id="KW-1185">Reference proteome</keyword>
<gene>
    <name evidence="4" type="ORF">IV203_005620</name>
</gene>
<reference evidence="4" key="1">
    <citation type="journal article" date="2021" name="Sci. Rep.">
        <title>Diploid genomic architecture of Nitzschia inconspicua, an elite biomass production diatom.</title>
        <authorList>
            <person name="Oliver A."/>
            <person name="Podell S."/>
            <person name="Pinowska A."/>
            <person name="Traller J.C."/>
            <person name="Smith S.R."/>
            <person name="McClure R."/>
            <person name="Beliaev A."/>
            <person name="Bohutskyi P."/>
            <person name="Hill E.A."/>
            <person name="Rabines A."/>
            <person name="Zheng H."/>
            <person name="Allen L.Z."/>
            <person name="Kuo A."/>
            <person name="Grigoriev I.V."/>
            <person name="Allen A.E."/>
            <person name="Hazlebeck D."/>
            <person name="Allen E.E."/>
        </authorList>
    </citation>
    <scope>NUCLEOTIDE SEQUENCE</scope>
    <source>
        <strain evidence="4">Hildebrandi</strain>
    </source>
</reference>
<dbReference type="PANTHER" id="PTHR43827:SF3">
    <property type="entry name" value="NADP-DEPENDENT OXIDOREDUCTASE DOMAIN-CONTAINING PROTEIN"/>
    <property type="match status" value="1"/>
</dbReference>
<sequence>MWNLRSSCRKRKKQTDVGETMEGIGDDKNCLSIISRFRETTATDAQTLTDGVRLKNSDVILPWIGYGTYKLGKEIARDCTLEALQQGYRAIDTAFIYGGETTERQVGLAIQDAIDMGILETREDLFIITKHWRKYHGYEPALECLRLSLTRLNLDYVDLWLMHWPGPAWKTMNRRKDEMAKHGEWHYAVHPQDELPDIRAETWRAMEDAYKSGKVRAIGVCNFTIQHLERLKGTATIWPPAVNQIECHPIFPQTELVEYCTKEGIVVQAYSSLGGQDVGKKYWRMLYPLIQGQKVKTDAVTSLLTAPPVLQVAQQVNRTPAQVLLRWALEKNMVLVPKTSNKGRMVENTKALEFSLSKEQVAWLDNQFQKSLKRAAETEGVRIESLSRLCWKNDPLRDLDFE</sequence>
<dbReference type="AlphaFoldDB" id="A0A9K3KMS5"/>
<dbReference type="InterPro" id="IPR023210">
    <property type="entry name" value="NADP_OxRdtase_dom"/>
</dbReference>
<keyword evidence="1" id="KW-0521">NADP</keyword>